<dbReference type="Proteomes" id="UP000715441">
    <property type="component" value="Unassembled WGS sequence"/>
</dbReference>
<gene>
    <name evidence="2" type="ORF">HFP15_15250</name>
</gene>
<name>A0ABX1J3P1_9PSEU</name>
<reference evidence="2 3" key="1">
    <citation type="submission" date="2020-04" db="EMBL/GenBank/DDBJ databases">
        <title>Novel species.</title>
        <authorList>
            <person name="Teo W.F.A."/>
            <person name="Lipun K."/>
            <person name="Srisuk N."/>
            <person name="Duangmal K."/>
        </authorList>
    </citation>
    <scope>NUCLEOTIDE SEQUENCE [LARGE SCALE GENOMIC DNA]</scope>
    <source>
        <strain evidence="2 3">K13G38</strain>
    </source>
</reference>
<dbReference type="Pfam" id="PF02470">
    <property type="entry name" value="MlaD"/>
    <property type="match status" value="1"/>
</dbReference>
<dbReference type="PANTHER" id="PTHR33371:SF4">
    <property type="entry name" value="INTERMEMBRANE PHOSPHOLIPID TRANSPORT SYSTEM BINDING PROTEIN MLAD"/>
    <property type="match status" value="1"/>
</dbReference>
<evidence type="ECO:0000259" key="1">
    <source>
        <dbReference type="Pfam" id="PF02470"/>
    </source>
</evidence>
<protein>
    <submittedName>
        <fullName evidence="2">MCE family protein</fullName>
    </submittedName>
</protein>
<dbReference type="InterPro" id="IPR003399">
    <property type="entry name" value="Mce/MlaD"/>
</dbReference>
<organism evidence="2 3">
    <name type="scientific">Amycolatopsis acididurans</name>
    <dbReference type="NCBI Taxonomy" id="2724524"/>
    <lineage>
        <taxon>Bacteria</taxon>
        <taxon>Bacillati</taxon>
        <taxon>Actinomycetota</taxon>
        <taxon>Actinomycetes</taxon>
        <taxon>Pseudonocardiales</taxon>
        <taxon>Pseudonocardiaceae</taxon>
        <taxon>Amycolatopsis</taxon>
    </lineage>
</organism>
<sequence length="423" mass="43508">MARASRKMAVSFLVGVVVLGAAGFIAFVAGTAASGLPWAATTEVSAQFDNVGTLKPGSEVRENSVRVGKVKSIEYADGHALVTLSLDGHVPVYADARAAVSDQSALAKKFVELDRGHPQAGSLGNREIDLQHNLGATDLDNVLNVFDPQTRDKLSSALRELGNGVAGQSQNLHDVLEKAPPILNDVGAITNALASPQADLPRLLNSVNDIAGAFSGHQQELAALVGETANTFDAVGVDNGRPLQDALKGLPDTLRDADAAMDALNVPLADTQQAMTDLGPGAVSLGRSTADLRGVLREAIPPLGKVPGVAGQAAPAVDDLTATVADARPLAPRLSEGLDDLATPLSVLAPYSLDIVRFFGRANSMVSTSTAPGRHVARLGLSIPGLSVVAGGLLPDPMSHRIPYPAPGQADSYRAGLLPGGSK</sequence>
<feature type="domain" description="Mce/MlaD" evidence="1">
    <location>
        <begin position="41"/>
        <end position="116"/>
    </location>
</feature>
<evidence type="ECO:0000313" key="3">
    <source>
        <dbReference type="Proteomes" id="UP000715441"/>
    </source>
</evidence>
<dbReference type="PANTHER" id="PTHR33371">
    <property type="entry name" value="INTERMEMBRANE PHOSPHOLIPID TRANSPORT SYSTEM BINDING PROTEIN MLAD-RELATED"/>
    <property type="match status" value="1"/>
</dbReference>
<evidence type="ECO:0000313" key="2">
    <source>
        <dbReference type="EMBL" id="NKQ54244.1"/>
    </source>
</evidence>
<dbReference type="InterPro" id="IPR052336">
    <property type="entry name" value="MlaD_Phospholipid_Transporter"/>
</dbReference>
<accession>A0ABX1J3P1</accession>
<dbReference type="EMBL" id="JAAXLS010000008">
    <property type="protein sequence ID" value="NKQ54244.1"/>
    <property type="molecule type" value="Genomic_DNA"/>
</dbReference>
<dbReference type="RefSeq" id="WP_168515916.1">
    <property type="nucleotide sequence ID" value="NZ_JAAXLS010000008.1"/>
</dbReference>
<comment type="caution">
    <text evidence="2">The sequence shown here is derived from an EMBL/GenBank/DDBJ whole genome shotgun (WGS) entry which is preliminary data.</text>
</comment>
<keyword evidence="3" id="KW-1185">Reference proteome</keyword>
<proteinExistence type="predicted"/>